<dbReference type="Proteomes" id="UP000321798">
    <property type="component" value="Unassembled WGS sequence"/>
</dbReference>
<name>A0A512P8U7_9CELL</name>
<dbReference type="AlphaFoldDB" id="A0A512P8U7"/>
<evidence type="ECO:0000313" key="2">
    <source>
        <dbReference type="EMBL" id="GEP67610.1"/>
    </source>
</evidence>
<gene>
    <name evidence="2" type="ORF">CSO01_03250</name>
</gene>
<accession>A0A512P8U7</accession>
<keyword evidence="1" id="KW-0472">Membrane</keyword>
<evidence type="ECO:0000256" key="1">
    <source>
        <dbReference type="SAM" id="Phobius"/>
    </source>
</evidence>
<protein>
    <recommendedName>
        <fullName evidence="4">DUF3017 domain-containing protein</fullName>
    </recommendedName>
</protein>
<feature type="transmembrane region" description="Helical" evidence="1">
    <location>
        <begin position="62"/>
        <end position="78"/>
    </location>
</feature>
<proteinExistence type="predicted"/>
<feature type="transmembrane region" description="Helical" evidence="1">
    <location>
        <begin position="98"/>
        <end position="117"/>
    </location>
</feature>
<feature type="transmembrane region" description="Helical" evidence="1">
    <location>
        <begin position="37"/>
        <end position="55"/>
    </location>
</feature>
<dbReference type="EMBL" id="BKAL01000001">
    <property type="protein sequence ID" value="GEP67610.1"/>
    <property type="molecule type" value="Genomic_DNA"/>
</dbReference>
<dbReference type="RefSeq" id="WP_179561615.1">
    <property type="nucleotide sequence ID" value="NZ_BAABBJ010000005.1"/>
</dbReference>
<keyword evidence="1" id="KW-0812">Transmembrane</keyword>
<comment type="caution">
    <text evidence="2">The sequence shown here is derived from an EMBL/GenBank/DDBJ whole genome shotgun (WGS) entry which is preliminary data.</text>
</comment>
<sequence length="121" mass="12279">MEQQGEQVTTGTIPVEQQVLDPRAIARASLAAGENASLWWTAGAIVVATVIALVVGTRAGGYAFAVIAAACAVLRAVLPSPGPVAVSVRRKSVDVGLLVFFALTIGALTVILPDGLASTAR</sequence>
<reference evidence="2 3" key="1">
    <citation type="submission" date="2019-07" db="EMBL/GenBank/DDBJ databases">
        <title>Whole genome shotgun sequence of Cellulomonas soli NBRC 109434.</title>
        <authorList>
            <person name="Hosoyama A."/>
            <person name="Uohara A."/>
            <person name="Ohji S."/>
            <person name="Ichikawa N."/>
        </authorList>
    </citation>
    <scope>NUCLEOTIDE SEQUENCE [LARGE SCALE GENOMIC DNA]</scope>
    <source>
        <strain evidence="2 3">NBRC 109434</strain>
    </source>
</reference>
<organism evidence="2 3">
    <name type="scientific">Cellulomonas soli</name>
    <dbReference type="NCBI Taxonomy" id="931535"/>
    <lineage>
        <taxon>Bacteria</taxon>
        <taxon>Bacillati</taxon>
        <taxon>Actinomycetota</taxon>
        <taxon>Actinomycetes</taxon>
        <taxon>Micrococcales</taxon>
        <taxon>Cellulomonadaceae</taxon>
        <taxon>Cellulomonas</taxon>
    </lineage>
</organism>
<evidence type="ECO:0008006" key="4">
    <source>
        <dbReference type="Google" id="ProtNLM"/>
    </source>
</evidence>
<evidence type="ECO:0000313" key="3">
    <source>
        <dbReference type="Proteomes" id="UP000321798"/>
    </source>
</evidence>
<keyword evidence="3" id="KW-1185">Reference proteome</keyword>
<keyword evidence="1" id="KW-1133">Transmembrane helix</keyword>